<keyword evidence="1" id="KW-0472">Membrane</keyword>
<sequence>MRPSPSSSARQQSLGGRGSTFVLLAVAGCAVASGLVLLPRSRRLARQRMESEGGGSFSSEAEQGGTKLMGVRAALIAGERAAGKRKKEEGLAG</sequence>
<evidence type="ECO:0000256" key="1">
    <source>
        <dbReference type="SAM" id="Phobius"/>
    </source>
</evidence>
<feature type="transmembrane region" description="Helical" evidence="1">
    <location>
        <begin position="20"/>
        <end position="38"/>
    </location>
</feature>
<keyword evidence="1" id="KW-1133">Transmembrane helix</keyword>
<dbReference type="PROSITE" id="PS51257">
    <property type="entry name" value="PROKAR_LIPOPROTEIN"/>
    <property type="match status" value="1"/>
</dbReference>
<evidence type="ECO:0000313" key="3">
    <source>
        <dbReference type="Proteomes" id="UP001497516"/>
    </source>
</evidence>
<evidence type="ECO:0000313" key="2">
    <source>
        <dbReference type="EMBL" id="CAL1371628.1"/>
    </source>
</evidence>
<gene>
    <name evidence="2" type="ORF">LTRI10_LOCUS13681</name>
</gene>
<dbReference type="Proteomes" id="UP001497516">
    <property type="component" value="Chromosome 2"/>
</dbReference>
<dbReference type="AlphaFoldDB" id="A0AAV2DCK4"/>
<accession>A0AAV2DCK4</accession>
<protein>
    <submittedName>
        <fullName evidence="2">Uncharacterized protein</fullName>
    </submittedName>
</protein>
<organism evidence="2 3">
    <name type="scientific">Linum trigynum</name>
    <dbReference type="NCBI Taxonomy" id="586398"/>
    <lineage>
        <taxon>Eukaryota</taxon>
        <taxon>Viridiplantae</taxon>
        <taxon>Streptophyta</taxon>
        <taxon>Embryophyta</taxon>
        <taxon>Tracheophyta</taxon>
        <taxon>Spermatophyta</taxon>
        <taxon>Magnoliopsida</taxon>
        <taxon>eudicotyledons</taxon>
        <taxon>Gunneridae</taxon>
        <taxon>Pentapetalae</taxon>
        <taxon>rosids</taxon>
        <taxon>fabids</taxon>
        <taxon>Malpighiales</taxon>
        <taxon>Linaceae</taxon>
        <taxon>Linum</taxon>
    </lineage>
</organism>
<keyword evidence="1" id="KW-0812">Transmembrane</keyword>
<reference evidence="2 3" key="1">
    <citation type="submission" date="2024-04" db="EMBL/GenBank/DDBJ databases">
        <authorList>
            <person name="Fracassetti M."/>
        </authorList>
    </citation>
    <scope>NUCLEOTIDE SEQUENCE [LARGE SCALE GENOMIC DNA]</scope>
</reference>
<dbReference type="EMBL" id="OZ034815">
    <property type="protein sequence ID" value="CAL1371628.1"/>
    <property type="molecule type" value="Genomic_DNA"/>
</dbReference>
<proteinExistence type="predicted"/>
<name>A0AAV2DCK4_9ROSI</name>
<keyword evidence="3" id="KW-1185">Reference proteome</keyword>